<dbReference type="InterPro" id="IPR036366">
    <property type="entry name" value="PGBDSf"/>
</dbReference>
<accession>A0A0D6B171</accession>
<feature type="domain" description="Peptidoglycan binding-like" evidence="3">
    <location>
        <begin position="78"/>
        <end position="126"/>
    </location>
</feature>
<dbReference type="EMBL" id="AP014800">
    <property type="protein sequence ID" value="BAQ68918.1"/>
    <property type="molecule type" value="Genomic_DNA"/>
</dbReference>
<dbReference type="InterPro" id="IPR002477">
    <property type="entry name" value="Peptidoglycan-bd-like"/>
</dbReference>
<gene>
    <name evidence="4" type="ORF">NHU_01763</name>
</gene>
<keyword evidence="2" id="KW-0732">Signal</keyword>
<dbReference type="SUPFAM" id="SSF47090">
    <property type="entry name" value="PGBD-like"/>
    <property type="match status" value="1"/>
</dbReference>
<evidence type="ECO:0000313" key="5">
    <source>
        <dbReference type="Proteomes" id="UP000064912"/>
    </source>
</evidence>
<feature type="compositionally biased region" description="Low complexity" evidence="1">
    <location>
        <begin position="55"/>
        <end position="65"/>
    </location>
</feature>
<dbReference type="Gene3D" id="1.10.101.10">
    <property type="entry name" value="PGBD-like superfamily/PGBD"/>
    <property type="match status" value="1"/>
</dbReference>
<dbReference type="Pfam" id="PF01471">
    <property type="entry name" value="PG_binding_1"/>
    <property type="match status" value="1"/>
</dbReference>
<evidence type="ECO:0000259" key="3">
    <source>
        <dbReference type="Pfam" id="PF01471"/>
    </source>
</evidence>
<protein>
    <recommendedName>
        <fullName evidence="3">Peptidoglycan binding-like domain-containing protein</fullName>
    </recommendedName>
</protein>
<organism evidence="4 5">
    <name type="scientific">Rhodovulum sulfidophilum</name>
    <name type="common">Rhodobacter sulfidophilus</name>
    <dbReference type="NCBI Taxonomy" id="35806"/>
    <lineage>
        <taxon>Bacteria</taxon>
        <taxon>Pseudomonadati</taxon>
        <taxon>Pseudomonadota</taxon>
        <taxon>Alphaproteobacteria</taxon>
        <taxon>Rhodobacterales</taxon>
        <taxon>Paracoccaceae</taxon>
        <taxon>Rhodovulum</taxon>
    </lineage>
</organism>
<reference evidence="4 5" key="1">
    <citation type="submission" date="2015-02" db="EMBL/GenBank/DDBJ databases">
        <title>Genome sequene of Rhodovulum sulfidophilum DSM 2351.</title>
        <authorList>
            <person name="Nagao N."/>
        </authorList>
    </citation>
    <scope>NUCLEOTIDE SEQUENCE [LARGE SCALE GENOMIC DNA]</scope>
    <source>
        <strain evidence="4 5">DSM 2351</strain>
    </source>
</reference>
<evidence type="ECO:0000313" key="4">
    <source>
        <dbReference type="EMBL" id="BAQ68918.1"/>
    </source>
</evidence>
<feature type="signal peptide" evidence="2">
    <location>
        <begin position="1"/>
        <end position="23"/>
    </location>
</feature>
<evidence type="ECO:0000256" key="1">
    <source>
        <dbReference type="SAM" id="MobiDB-lite"/>
    </source>
</evidence>
<dbReference type="eggNOG" id="COG3409">
    <property type="taxonomic scope" value="Bacteria"/>
</dbReference>
<dbReference type="AlphaFoldDB" id="A0A0D6B171"/>
<name>A0A0D6B171_RHOSU</name>
<feature type="region of interest" description="Disordered" evidence="1">
    <location>
        <begin position="51"/>
        <end position="78"/>
    </location>
</feature>
<proteinExistence type="predicted"/>
<feature type="region of interest" description="Disordered" evidence="1">
    <location>
        <begin position="374"/>
        <end position="419"/>
    </location>
</feature>
<evidence type="ECO:0000256" key="2">
    <source>
        <dbReference type="SAM" id="SignalP"/>
    </source>
</evidence>
<dbReference type="PATRIC" id="fig|35806.4.peg.1819"/>
<sequence length="419" mass="44148">MKARGFLIAATAVALTMPGPVRADTGDVVKLGIAAGAFFCMANPGRCGLGGNRNAQPSAAPQRTASPPPRQQPRAADPAIRTDQQALNYFGYEAGSADGIMGRRTRDAISRYQGYMGYPSTGRLDAYQRQTLVGAYNWAQSGGGSAYPGIYGEELLRAYASQMRGGNYCQETGRCPVRNSDTGQTPIPDLPQANASMANACTSSQMVTNANGPVLSPADITDPDRARQALNEQFCSASSYASSRSENLLAGSGTTDATLARNCRWVVERMEDQIVRLDSQSAVEVAAAADRRVREIGGDPRQISDAATICLGYGYRTDDPQMALASALMLVGSGARPYAELIGHHLRSGFGTQRDPARAQGWYDIAFDALDRGSEPAVRPSQSGERVAIMRTALGGQGPAGSGPETSSSGSGVPSFNLQ</sequence>
<feature type="compositionally biased region" description="Low complexity" evidence="1">
    <location>
        <begin position="402"/>
        <end position="419"/>
    </location>
</feature>
<dbReference type="InterPro" id="IPR036365">
    <property type="entry name" value="PGBD-like_sf"/>
</dbReference>
<dbReference type="Proteomes" id="UP000064912">
    <property type="component" value="Chromosome"/>
</dbReference>
<feature type="chain" id="PRO_5002301089" description="Peptidoglycan binding-like domain-containing protein" evidence="2">
    <location>
        <begin position="24"/>
        <end position="419"/>
    </location>
</feature>
<dbReference type="KEGG" id="rsu:NHU_01763"/>